<organism evidence="3 4">
    <name type="scientific">Pseudomonas aestuarii</name>
    <dbReference type="NCBI Taxonomy" id="3018340"/>
    <lineage>
        <taxon>Bacteria</taxon>
        <taxon>Pseudomonadati</taxon>
        <taxon>Pseudomonadota</taxon>
        <taxon>Gammaproteobacteria</taxon>
        <taxon>Pseudomonadales</taxon>
        <taxon>Pseudomonadaceae</taxon>
        <taxon>Pseudomonas</taxon>
    </lineage>
</organism>
<feature type="transmembrane region" description="Helical" evidence="1">
    <location>
        <begin position="31"/>
        <end position="55"/>
    </location>
</feature>
<feature type="transmembrane region" description="Helical" evidence="1">
    <location>
        <begin position="113"/>
        <end position="129"/>
    </location>
</feature>
<keyword evidence="2" id="KW-0732">Signal</keyword>
<evidence type="ECO:0000256" key="2">
    <source>
        <dbReference type="SAM" id="SignalP"/>
    </source>
</evidence>
<proteinExistence type="predicted"/>
<evidence type="ECO:0000313" key="3">
    <source>
        <dbReference type="EMBL" id="MDA7089177.1"/>
    </source>
</evidence>
<gene>
    <name evidence="3" type="ORF">PH586_22615</name>
</gene>
<accession>A0ABT4XLX9</accession>
<feature type="transmembrane region" description="Helical" evidence="1">
    <location>
        <begin position="67"/>
        <end position="86"/>
    </location>
</feature>
<feature type="transmembrane region" description="Helical" evidence="1">
    <location>
        <begin position="141"/>
        <end position="160"/>
    </location>
</feature>
<dbReference type="RefSeq" id="WP_271350068.1">
    <property type="nucleotide sequence ID" value="NZ_JAQJZJ010000016.1"/>
</dbReference>
<reference evidence="3 4" key="1">
    <citation type="submission" date="2023-01" db="EMBL/GenBank/DDBJ databases">
        <title>Pseudomonas SA3-5T sp. nov., isolated from tidal flat sediment.</title>
        <authorList>
            <person name="Kim H.S."/>
            <person name="Kim J.-S."/>
            <person name="Suh M.K."/>
            <person name="Eom M.K."/>
            <person name="Lee J.-S."/>
        </authorList>
    </citation>
    <scope>NUCLEOTIDE SEQUENCE [LARGE SCALE GENOMIC DNA]</scope>
    <source>
        <strain evidence="3 4">SA3-5</strain>
    </source>
</reference>
<evidence type="ECO:0000313" key="4">
    <source>
        <dbReference type="Proteomes" id="UP001212042"/>
    </source>
</evidence>
<dbReference type="PIRSF" id="PIRSF016919">
    <property type="entry name" value="HupE_UreJ"/>
    <property type="match status" value="1"/>
</dbReference>
<feature type="chain" id="PRO_5046154523" evidence="2">
    <location>
        <begin position="22"/>
        <end position="190"/>
    </location>
</feature>
<sequence length="190" mass="19357">MTLRTSLFALALFLSPTAAFAHSGHEHAGVLAGLAHPLLGLDHLLAMLAVGLWAAQQTGAARWALPLTFVVSMLLGGLFGFAGMHIPLMETAVAGSVLAFGLLVAVAVRLPMALALGLTALFALTHGVAHGLELPALTSPWGYALGFVIATAALHAGGYLMVRMLPQAAAPLLRLAGGASALTGVWLLAT</sequence>
<evidence type="ECO:0000256" key="1">
    <source>
        <dbReference type="SAM" id="Phobius"/>
    </source>
</evidence>
<feature type="signal peptide" evidence="2">
    <location>
        <begin position="1"/>
        <end position="21"/>
    </location>
</feature>
<name>A0ABT4XLX9_9PSED</name>
<protein>
    <submittedName>
        <fullName evidence="3">HupE/UreJ family protein</fullName>
    </submittedName>
</protein>
<keyword evidence="1" id="KW-0812">Transmembrane</keyword>
<feature type="transmembrane region" description="Helical" evidence="1">
    <location>
        <begin position="92"/>
        <end position="108"/>
    </location>
</feature>
<keyword evidence="1" id="KW-0472">Membrane</keyword>
<keyword evidence="1" id="KW-1133">Transmembrane helix</keyword>
<dbReference type="Pfam" id="PF04955">
    <property type="entry name" value="HupE_UreJ"/>
    <property type="match status" value="1"/>
</dbReference>
<dbReference type="InterPro" id="IPR007038">
    <property type="entry name" value="HupE_UreJ"/>
</dbReference>
<comment type="caution">
    <text evidence="3">The sequence shown here is derived from an EMBL/GenBank/DDBJ whole genome shotgun (WGS) entry which is preliminary data.</text>
</comment>
<dbReference type="EMBL" id="JAQJZJ010000016">
    <property type="protein sequence ID" value="MDA7089177.1"/>
    <property type="molecule type" value="Genomic_DNA"/>
</dbReference>
<keyword evidence="4" id="KW-1185">Reference proteome</keyword>
<dbReference type="Proteomes" id="UP001212042">
    <property type="component" value="Unassembled WGS sequence"/>
</dbReference>